<dbReference type="STRING" id="93059.P9211_11771"/>
<evidence type="ECO:0000313" key="2">
    <source>
        <dbReference type="Proteomes" id="UP000000788"/>
    </source>
</evidence>
<dbReference type="RefSeq" id="WP_012195729.1">
    <property type="nucleotide sequence ID" value="NC_009976.1"/>
</dbReference>
<gene>
    <name evidence="1" type="ordered locus">P9211_11771</name>
</gene>
<dbReference type="HOGENOM" id="CLU_1523839_0_0_3"/>
<dbReference type="AlphaFoldDB" id="A9BB96"/>
<organism evidence="1 2">
    <name type="scientific">Prochlorococcus marinus (strain MIT 9211)</name>
    <dbReference type="NCBI Taxonomy" id="93059"/>
    <lineage>
        <taxon>Bacteria</taxon>
        <taxon>Bacillati</taxon>
        <taxon>Cyanobacteriota</taxon>
        <taxon>Cyanophyceae</taxon>
        <taxon>Synechococcales</taxon>
        <taxon>Prochlorococcaceae</taxon>
        <taxon>Prochlorococcus</taxon>
    </lineage>
</organism>
<dbReference type="EMBL" id="CP000878">
    <property type="protein sequence ID" value="ABX09108.1"/>
    <property type="molecule type" value="Genomic_DNA"/>
</dbReference>
<sequence>MTEQEKLQKYWGTAKSLKSDDEKIAFFDSNEDAFYLDPQEGDEFQNAKLSYCAERNFSEDETQSFEDQPWQSLPKEFKLYAFQYCILEGIGYGDIQDLMSTDEIISLVSLDRINDQLENDGIFLSEAEEEVMLILEKNIKNSGKKATEDDLYDATKKVIGQLRDWLDDNHPDNLAA</sequence>
<protein>
    <submittedName>
        <fullName evidence="1">Uncharacterized protein</fullName>
    </submittedName>
</protein>
<dbReference type="eggNOG" id="ENOG5030Q3Z">
    <property type="taxonomic scope" value="Bacteria"/>
</dbReference>
<dbReference type="Proteomes" id="UP000000788">
    <property type="component" value="Chromosome"/>
</dbReference>
<evidence type="ECO:0000313" key="1">
    <source>
        <dbReference type="EMBL" id="ABX09108.1"/>
    </source>
</evidence>
<dbReference type="KEGG" id="pmj:P9211_11771"/>
<proteinExistence type="predicted"/>
<name>A9BB96_PROM4</name>
<dbReference type="OrthoDB" id="540688at2"/>
<reference evidence="1 2" key="1">
    <citation type="journal article" date="2007" name="PLoS Genet.">
        <title>Patterns and implications of gene gain and loss in the evolution of Prochlorococcus.</title>
        <authorList>
            <person name="Kettler G.C."/>
            <person name="Martiny A.C."/>
            <person name="Huang K."/>
            <person name="Zucker J."/>
            <person name="Coleman M.L."/>
            <person name="Rodrigue S."/>
            <person name="Chen F."/>
            <person name="Lapidus A."/>
            <person name="Ferriera S."/>
            <person name="Johnson J."/>
            <person name="Steglich C."/>
            <person name="Church G.M."/>
            <person name="Richardson P."/>
            <person name="Chisholm S.W."/>
        </authorList>
    </citation>
    <scope>NUCLEOTIDE SEQUENCE [LARGE SCALE GENOMIC DNA]</scope>
    <source>
        <strain evidence="2">MIT 9211</strain>
    </source>
</reference>
<accession>A9BB96</accession>
<keyword evidence="2" id="KW-1185">Reference proteome</keyword>